<evidence type="ECO:0000313" key="13">
    <source>
        <dbReference type="Proteomes" id="UP001268256"/>
    </source>
</evidence>
<evidence type="ECO:0000256" key="9">
    <source>
        <dbReference type="ARBA" id="ARBA00023136"/>
    </source>
</evidence>
<keyword evidence="6" id="KW-0378">Hydrolase</keyword>
<dbReference type="EMBL" id="JAVMIP010000014">
    <property type="protein sequence ID" value="MDS3861589.1"/>
    <property type="molecule type" value="Genomic_DNA"/>
</dbReference>
<evidence type="ECO:0000259" key="11">
    <source>
        <dbReference type="Pfam" id="PF02163"/>
    </source>
</evidence>
<evidence type="ECO:0000256" key="2">
    <source>
        <dbReference type="ARBA" id="ARBA00004141"/>
    </source>
</evidence>
<feature type="transmembrane region" description="Helical" evidence="10">
    <location>
        <begin position="314"/>
        <end position="339"/>
    </location>
</feature>
<feature type="transmembrane region" description="Helical" evidence="10">
    <location>
        <begin position="351"/>
        <end position="367"/>
    </location>
</feature>
<dbReference type="GO" id="GO:0016020">
    <property type="term" value="C:membrane"/>
    <property type="evidence" value="ECO:0007669"/>
    <property type="project" value="UniProtKB-SubCell"/>
</dbReference>
<feature type="domain" description="Peptidase M50" evidence="11">
    <location>
        <begin position="250"/>
        <end position="413"/>
    </location>
</feature>
<evidence type="ECO:0000256" key="8">
    <source>
        <dbReference type="ARBA" id="ARBA00022989"/>
    </source>
</evidence>
<comment type="similarity">
    <text evidence="3">Belongs to the peptidase M50B family.</text>
</comment>
<dbReference type="RefSeq" id="WP_322878827.1">
    <property type="nucleotide sequence ID" value="NZ_JAVMIP010000014.1"/>
</dbReference>
<dbReference type="Proteomes" id="UP001268256">
    <property type="component" value="Unassembled WGS sequence"/>
</dbReference>
<dbReference type="GO" id="GO:0006508">
    <property type="term" value="P:proteolysis"/>
    <property type="evidence" value="ECO:0007669"/>
    <property type="project" value="UniProtKB-KW"/>
</dbReference>
<comment type="subcellular location">
    <subcellularLocation>
        <location evidence="2">Membrane</location>
        <topology evidence="2">Multi-pass membrane protein</topology>
    </subcellularLocation>
</comment>
<protein>
    <submittedName>
        <fullName evidence="12">Site-2 protease family protein</fullName>
    </submittedName>
</protein>
<dbReference type="CDD" id="cd06160">
    <property type="entry name" value="S2P-M50_like_2"/>
    <property type="match status" value="1"/>
</dbReference>
<keyword evidence="4 12" id="KW-0645">Protease</keyword>
<keyword evidence="9 10" id="KW-0472">Membrane</keyword>
<reference evidence="13" key="1">
    <citation type="submission" date="2023-07" db="EMBL/GenBank/DDBJ databases">
        <authorList>
            <person name="Luz R."/>
            <person name="Cordeiro R."/>
            <person name="Fonseca A."/>
            <person name="Goncalves V."/>
        </authorList>
    </citation>
    <scope>NUCLEOTIDE SEQUENCE [LARGE SCALE GENOMIC DNA]</scope>
    <source>
        <strain evidence="13">BACA0444</strain>
    </source>
</reference>
<dbReference type="InterPro" id="IPR008915">
    <property type="entry name" value="Peptidase_M50"/>
</dbReference>
<dbReference type="Pfam" id="PF02163">
    <property type="entry name" value="Peptidase_M50"/>
    <property type="match status" value="1"/>
</dbReference>
<evidence type="ECO:0000256" key="6">
    <source>
        <dbReference type="ARBA" id="ARBA00022801"/>
    </source>
</evidence>
<dbReference type="AlphaFoldDB" id="A0AAE4FSP5"/>
<dbReference type="PANTHER" id="PTHR31412:SF0">
    <property type="entry name" value="ZINC METALLOPROTEASE EGY1, CHLOROPLASTIC-RELATED"/>
    <property type="match status" value="1"/>
</dbReference>
<keyword evidence="8 10" id="KW-1133">Transmembrane helix</keyword>
<dbReference type="InterPro" id="IPR044838">
    <property type="entry name" value="EGY1-like"/>
</dbReference>
<evidence type="ECO:0000256" key="4">
    <source>
        <dbReference type="ARBA" id="ARBA00022670"/>
    </source>
</evidence>
<feature type="transmembrane region" description="Helical" evidence="10">
    <location>
        <begin position="6"/>
        <end position="23"/>
    </location>
</feature>
<feature type="transmembrane region" description="Helical" evidence="10">
    <location>
        <begin position="420"/>
        <end position="448"/>
    </location>
</feature>
<feature type="transmembrane region" description="Helical" evidence="10">
    <location>
        <begin position="284"/>
        <end position="302"/>
    </location>
</feature>
<evidence type="ECO:0000256" key="1">
    <source>
        <dbReference type="ARBA" id="ARBA00001947"/>
    </source>
</evidence>
<evidence type="ECO:0000256" key="10">
    <source>
        <dbReference type="SAM" id="Phobius"/>
    </source>
</evidence>
<keyword evidence="13" id="KW-1185">Reference proteome</keyword>
<dbReference type="GO" id="GO:0008233">
    <property type="term" value="F:peptidase activity"/>
    <property type="evidence" value="ECO:0007669"/>
    <property type="project" value="UniProtKB-KW"/>
</dbReference>
<keyword evidence="5 10" id="KW-0812">Transmembrane</keyword>
<evidence type="ECO:0000313" key="12">
    <source>
        <dbReference type="EMBL" id="MDS3861589.1"/>
    </source>
</evidence>
<proteinExistence type="inferred from homology"/>
<dbReference type="PANTHER" id="PTHR31412">
    <property type="entry name" value="ZINC METALLOPROTEASE EGY1"/>
    <property type="match status" value="1"/>
</dbReference>
<accession>A0AAE4FSP5</accession>
<name>A0AAE4FSP5_9CYAN</name>
<feature type="transmembrane region" description="Helical" evidence="10">
    <location>
        <begin position="30"/>
        <end position="50"/>
    </location>
</feature>
<evidence type="ECO:0000256" key="5">
    <source>
        <dbReference type="ARBA" id="ARBA00022692"/>
    </source>
</evidence>
<gene>
    <name evidence="12" type="ORF">RIF25_12310</name>
</gene>
<sequence length="496" mass="53318">MVFTGLTIIGALLILGWGFYRALPMGKLGIVAWLQSVVLMLPWLLLFGLMSVGINISFAAILGFFFISVGVYIGLGRWLRTLAAASPLSPSISASGQPLDQPNSGGITKEGEVSLEAETIATIPGEDFKAVQGIFGIDTFFATELKPYKEGLICRGNLRGETKTVHQTLTTRLETVLPDKYRLFMVPNQENKPVVIILPRREPEPPALSEKILATVLGIAAVATSLEASSLVQGFSFYQEPGRVAQSLPLALGLILILIAHELGHRWMANQYNQALPQRDQIRLSWPFFIPAWQLGSFGAILRFDSFLPSRTVLFDLAMAGPAVGGILSLFALVIGLLLSHPGSVFQIPSLFFQGSILVGTLSKAILGDALQTELVDVSPLVIIGWLGLVVTALNLMPAGQLDGGRIIQAIYGTKVATRATWITLIVLGLVALGNPLALYWALLIIFLQRDIERPSLEEMTEPDDTRAGLGLLALLLMAATLIPLAPGLAGRLGIG</sequence>
<keyword evidence="7" id="KW-0809">Transit peptide</keyword>
<organism evidence="12 13">
    <name type="scientific">Pseudocalidococcus azoricus BACA0444</name>
    <dbReference type="NCBI Taxonomy" id="2918990"/>
    <lineage>
        <taxon>Bacteria</taxon>
        <taxon>Bacillati</taxon>
        <taxon>Cyanobacteriota</taxon>
        <taxon>Cyanophyceae</taxon>
        <taxon>Acaryochloridales</taxon>
        <taxon>Thermosynechococcaceae</taxon>
        <taxon>Pseudocalidococcus</taxon>
        <taxon>Pseudocalidococcus azoricus</taxon>
    </lineage>
</organism>
<feature type="transmembrane region" description="Helical" evidence="10">
    <location>
        <begin position="468"/>
        <end position="490"/>
    </location>
</feature>
<feature type="transmembrane region" description="Helical" evidence="10">
    <location>
        <begin position="379"/>
        <end position="399"/>
    </location>
</feature>
<evidence type="ECO:0000256" key="7">
    <source>
        <dbReference type="ARBA" id="ARBA00022946"/>
    </source>
</evidence>
<feature type="transmembrane region" description="Helical" evidence="10">
    <location>
        <begin position="56"/>
        <end position="75"/>
    </location>
</feature>
<feature type="transmembrane region" description="Helical" evidence="10">
    <location>
        <begin position="244"/>
        <end position="263"/>
    </location>
</feature>
<comment type="caution">
    <text evidence="12">The sequence shown here is derived from an EMBL/GenBank/DDBJ whole genome shotgun (WGS) entry which is preliminary data.</text>
</comment>
<evidence type="ECO:0000256" key="3">
    <source>
        <dbReference type="ARBA" id="ARBA00007931"/>
    </source>
</evidence>
<comment type="cofactor">
    <cofactor evidence="1">
        <name>Zn(2+)</name>
        <dbReference type="ChEBI" id="CHEBI:29105"/>
    </cofactor>
</comment>